<evidence type="ECO:0000313" key="1">
    <source>
        <dbReference type="EMBL" id="KOM38664.1"/>
    </source>
</evidence>
<dbReference type="Proteomes" id="UP000053144">
    <property type="component" value="Chromosome 3"/>
</dbReference>
<proteinExistence type="predicted"/>
<organism evidence="1 2">
    <name type="scientific">Phaseolus angularis</name>
    <name type="common">Azuki bean</name>
    <name type="synonym">Vigna angularis</name>
    <dbReference type="NCBI Taxonomy" id="3914"/>
    <lineage>
        <taxon>Eukaryota</taxon>
        <taxon>Viridiplantae</taxon>
        <taxon>Streptophyta</taxon>
        <taxon>Embryophyta</taxon>
        <taxon>Tracheophyta</taxon>
        <taxon>Spermatophyta</taxon>
        <taxon>Magnoliopsida</taxon>
        <taxon>eudicotyledons</taxon>
        <taxon>Gunneridae</taxon>
        <taxon>Pentapetalae</taxon>
        <taxon>rosids</taxon>
        <taxon>fabids</taxon>
        <taxon>Fabales</taxon>
        <taxon>Fabaceae</taxon>
        <taxon>Papilionoideae</taxon>
        <taxon>50 kb inversion clade</taxon>
        <taxon>NPAAA clade</taxon>
        <taxon>indigoferoid/millettioid clade</taxon>
        <taxon>Phaseoleae</taxon>
        <taxon>Vigna</taxon>
    </lineage>
</organism>
<dbReference type="EMBL" id="CM003373">
    <property type="protein sequence ID" value="KOM38664.1"/>
    <property type="molecule type" value="Genomic_DNA"/>
</dbReference>
<protein>
    <submittedName>
        <fullName evidence="1">Uncharacterized protein</fullName>
    </submittedName>
</protein>
<reference evidence="2" key="1">
    <citation type="journal article" date="2015" name="Proc. Natl. Acad. Sci. U.S.A.">
        <title>Genome sequencing of adzuki bean (Vigna angularis) provides insight into high starch and low fat accumulation and domestication.</title>
        <authorList>
            <person name="Yang K."/>
            <person name="Tian Z."/>
            <person name="Chen C."/>
            <person name="Luo L."/>
            <person name="Zhao B."/>
            <person name="Wang Z."/>
            <person name="Yu L."/>
            <person name="Li Y."/>
            <person name="Sun Y."/>
            <person name="Li W."/>
            <person name="Chen Y."/>
            <person name="Li Y."/>
            <person name="Zhang Y."/>
            <person name="Ai D."/>
            <person name="Zhao J."/>
            <person name="Shang C."/>
            <person name="Ma Y."/>
            <person name="Wu B."/>
            <person name="Wang M."/>
            <person name="Gao L."/>
            <person name="Sun D."/>
            <person name="Zhang P."/>
            <person name="Guo F."/>
            <person name="Wang W."/>
            <person name="Li Y."/>
            <person name="Wang J."/>
            <person name="Varshney R.K."/>
            <person name="Wang J."/>
            <person name="Ling H.Q."/>
            <person name="Wan P."/>
        </authorList>
    </citation>
    <scope>NUCLEOTIDE SEQUENCE</scope>
    <source>
        <strain evidence="2">cv. Jingnong 6</strain>
    </source>
</reference>
<gene>
    <name evidence="1" type="ORF">LR48_Vigan03g204600</name>
</gene>
<sequence length="138" mass="15397">MLFPPLQQLALRRGGAMVADVESGGEARWWPASKAEGRRDGGDEYRGGDDGRLADLRRLASIEDGALEMMGGHSETAARLRRDRSEVAARSWRGRGKGVLQWWRFCKKGRHQPSSFLLFVLVWPCRSLSSSPNRSQSA</sequence>
<evidence type="ECO:0000313" key="2">
    <source>
        <dbReference type="Proteomes" id="UP000053144"/>
    </source>
</evidence>
<accession>A0A0L9U873</accession>
<name>A0A0L9U873_PHAAN</name>
<dbReference type="AlphaFoldDB" id="A0A0L9U873"/>
<dbReference type="Gramene" id="KOM38664">
    <property type="protein sequence ID" value="KOM38664"/>
    <property type="gene ID" value="LR48_Vigan03g204600"/>
</dbReference>